<proteinExistence type="predicted"/>
<evidence type="ECO:0000313" key="2">
    <source>
        <dbReference type="Proteomes" id="UP000324222"/>
    </source>
</evidence>
<protein>
    <submittedName>
        <fullName evidence="1">Uncharacterized protein</fullName>
    </submittedName>
</protein>
<dbReference type="AlphaFoldDB" id="A0A5B7IZM2"/>
<dbReference type="Proteomes" id="UP000324222">
    <property type="component" value="Unassembled WGS sequence"/>
</dbReference>
<name>A0A5B7IZM2_PORTR</name>
<keyword evidence="2" id="KW-1185">Reference proteome</keyword>
<organism evidence="1 2">
    <name type="scientific">Portunus trituberculatus</name>
    <name type="common">Swimming crab</name>
    <name type="synonym">Neptunus trituberculatus</name>
    <dbReference type="NCBI Taxonomy" id="210409"/>
    <lineage>
        <taxon>Eukaryota</taxon>
        <taxon>Metazoa</taxon>
        <taxon>Ecdysozoa</taxon>
        <taxon>Arthropoda</taxon>
        <taxon>Crustacea</taxon>
        <taxon>Multicrustacea</taxon>
        <taxon>Malacostraca</taxon>
        <taxon>Eumalacostraca</taxon>
        <taxon>Eucarida</taxon>
        <taxon>Decapoda</taxon>
        <taxon>Pleocyemata</taxon>
        <taxon>Brachyura</taxon>
        <taxon>Eubrachyura</taxon>
        <taxon>Portunoidea</taxon>
        <taxon>Portunidae</taxon>
        <taxon>Portuninae</taxon>
        <taxon>Portunus</taxon>
    </lineage>
</organism>
<comment type="caution">
    <text evidence="1">The sequence shown here is derived from an EMBL/GenBank/DDBJ whole genome shotgun (WGS) entry which is preliminary data.</text>
</comment>
<gene>
    <name evidence="1" type="ORF">E2C01_080436</name>
</gene>
<dbReference type="EMBL" id="VSRR010069115">
    <property type="protein sequence ID" value="MPC85654.1"/>
    <property type="molecule type" value="Genomic_DNA"/>
</dbReference>
<accession>A0A5B7IZM2</accession>
<reference evidence="1 2" key="1">
    <citation type="submission" date="2019-05" db="EMBL/GenBank/DDBJ databases">
        <title>Another draft genome of Portunus trituberculatus and its Hox gene families provides insights of decapod evolution.</title>
        <authorList>
            <person name="Jeong J.-H."/>
            <person name="Song I."/>
            <person name="Kim S."/>
            <person name="Choi T."/>
            <person name="Kim D."/>
            <person name="Ryu S."/>
            <person name="Kim W."/>
        </authorList>
    </citation>
    <scope>NUCLEOTIDE SEQUENCE [LARGE SCALE GENOMIC DNA]</scope>
    <source>
        <tissue evidence="1">Muscle</tissue>
    </source>
</reference>
<sequence length="69" mass="7884">MSTHHNLLNKLQPLNTHHNPCTLITAPRKLITNPLIHTTHINTHHNTMKTPQFHEHTTFLTSAKIGSHI</sequence>
<evidence type="ECO:0000313" key="1">
    <source>
        <dbReference type="EMBL" id="MPC85654.1"/>
    </source>
</evidence>